<dbReference type="GO" id="GO:0005351">
    <property type="term" value="F:carbohydrate:proton symporter activity"/>
    <property type="evidence" value="ECO:0007669"/>
    <property type="project" value="TreeGrafter"/>
</dbReference>
<feature type="transmembrane region" description="Helical" evidence="10">
    <location>
        <begin position="412"/>
        <end position="434"/>
    </location>
</feature>
<feature type="transmembrane region" description="Helical" evidence="10">
    <location>
        <begin position="237"/>
        <end position="258"/>
    </location>
</feature>
<dbReference type="AlphaFoldDB" id="A0AAF1BNC2"/>
<sequence>MAASDDEKYAEKGDVMHLDQPASSEAAQIRSDAMEAEENELRMGLVEGLKTYPTAVFWSFAISLLIVMEGYDTAVLNNIIGLESFRRHFGYDTGDTSDPSQQWQLSAAWQTAVGQAPSIGCFVGIFIASWAQDRWGYKRTIQVALVSLTGFIFINFFAVNVQMLFVGELLCGLPWGAFSSSAVSYASDVTPIPLRGYLTTYVNLCWIIGQILAAGILKRAITLEGKWGYKVPFAIQWVWVVPLFIVALVAPESPWFLVRKGRLEEAEAVVVRLSSKTHKVDPAKTVAMMVRTNQMEVEAEIGGTFADCFRGSDLRRTEISCLTWMCQHLCGMVFCGSPVYFLQQAGLSEDKSFDANLGITFMAFVGTLLSWVTLTVGGRRPFFIGGMVFMSSIMWIIGGISWPADHHNSARWGQAILIMIFVFAYDFTIGPLTYCIVGETSATRLRSKTVGLARNAYNVTGVCAGILNTYMVNKTAWNWKGRAALLWAFTAVIMTIWCYFRLPEMKGRSYRELDLLFERKVPARQFKNTIISEEDDGGALNNPNAIPVDVNTGRKFSTASALHGDSKV</sequence>
<dbReference type="EMBL" id="CP086717">
    <property type="protein sequence ID" value="WOO82978.1"/>
    <property type="molecule type" value="Genomic_DNA"/>
</dbReference>
<dbReference type="PANTHER" id="PTHR48022:SF5">
    <property type="entry name" value="ALPHA-GLUCOSIDES PERMEASE MPH2-RELATED"/>
    <property type="match status" value="1"/>
</dbReference>
<evidence type="ECO:0000256" key="6">
    <source>
        <dbReference type="ARBA" id="ARBA00023136"/>
    </source>
</evidence>
<dbReference type="Pfam" id="PF00083">
    <property type="entry name" value="Sugar_tr"/>
    <property type="match status" value="1"/>
</dbReference>
<dbReference type="FunFam" id="1.20.1250.20:FF:000078">
    <property type="entry name" value="MFS maltose transporter, putative"/>
    <property type="match status" value="1"/>
</dbReference>
<keyword evidence="3 8" id="KW-0813">Transport</keyword>
<feature type="compositionally biased region" description="Basic and acidic residues" evidence="9">
    <location>
        <begin position="1"/>
        <end position="17"/>
    </location>
</feature>
<comment type="subcellular location">
    <subcellularLocation>
        <location evidence="1">Membrane</location>
        <topology evidence="1">Multi-pass membrane protein</topology>
    </subcellularLocation>
</comment>
<evidence type="ECO:0000256" key="10">
    <source>
        <dbReference type="SAM" id="Phobius"/>
    </source>
</evidence>
<dbReference type="GO" id="GO:0016020">
    <property type="term" value="C:membrane"/>
    <property type="evidence" value="ECO:0007669"/>
    <property type="project" value="UniProtKB-SubCell"/>
</dbReference>
<evidence type="ECO:0000256" key="4">
    <source>
        <dbReference type="ARBA" id="ARBA00022692"/>
    </source>
</evidence>
<evidence type="ECO:0000256" key="7">
    <source>
        <dbReference type="ARBA" id="ARBA00049119"/>
    </source>
</evidence>
<organism evidence="11 12">
    <name type="scientific">Vanrija pseudolonga</name>
    <dbReference type="NCBI Taxonomy" id="143232"/>
    <lineage>
        <taxon>Eukaryota</taxon>
        <taxon>Fungi</taxon>
        <taxon>Dikarya</taxon>
        <taxon>Basidiomycota</taxon>
        <taxon>Agaricomycotina</taxon>
        <taxon>Tremellomycetes</taxon>
        <taxon>Trichosporonales</taxon>
        <taxon>Trichosporonaceae</taxon>
        <taxon>Vanrija</taxon>
    </lineage>
</organism>
<comment type="catalytic activity">
    <reaction evidence="7">
        <text>myo-inositol(out) + H(+)(out) = myo-inositol(in) + H(+)(in)</text>
        <dbReference type="Rhea" id="RHEA:60364"/>
        <dbReference type="ChEBI" id="CHEBI:15378"/>
        <dbReference type="ChEBI" id="CHEBI:17268"/>
    </reaction>
</comment>
<evidence type="ECO:0000256" key="5">
    <source>
        <dbReference type="ARBA" id="ARBA00022989"/>
    </source>
</evidence>
<feature type="transmembrane region" description="Helical" evidence="10">
    <location>
        <begin position="107"/>
        <end position="128"/>
    </location>
</feature>
<evidence type="ECO:0000256" key="8">
    <source>
        <dbReference type="RuleBase" id="RU003346"/>
    </source>
</evidence>
<dbReference type="RefSeq" id="XP_062629010.1">
    <property type="nucleotide sequence ID" value="XM_062773026.1"/>
</dbReference>
<name>A0AAF1BNC2_9TREE</name>
<evidence type="ECO:0000313" key="11">
    <source>
        <dbReference type="EMBL" id="WOO82979.1"/>
    </source>
</evidence>
<dbReference type="InterPro" id="IPR050360">
    <property type="entry name" value="MFS_Sugar_Transporters"/>
</dbReference>
<dbReference type="InterPro" id="IPR003663">
    <property type="entry name" value="Sugar/inositol_transpt"/>
</dbReference>
<gene>
    <name evidence="11" type="primary">MPH3_2</name>
    <name evidence="11" type="ORF">LOC62_04G006456</name>
</gene>
<feature type="transmembrane region" description="Helical" evidence="10">
    <location>
        <begin position="355"/>
        <end position="374"/>
    </location>
</feature>
<evidence type="ECO:0000256" key="2">
    <source>
        <dbReference type="ARBA" id="ARBA00010992"/>
    </source>
</evidence>
<dbReference type="RefSeq" id="XP_062629011.1">
    <property type="nucleotide sequence ID" value="XM_062773027.1"/>
</dbReference>
<dbReference type="InterPro" id="IPR036259">
    <property type="entry name" value="MFS_trans_sf"/>
</dbReference>
<dbReference type="SUPFAM" id="SSF103473">
    <property type="entry name" value="MFS general substrate transporter"/>
    <property type="match status" value="1"/>
</dbReference>
<feature type="region of interest" description="Disordered" evidence="9">
    <location>
        <begin position="1"/>
        <end position="22"/>
    </location>
</feature>
<evidence type="ECO:0000313" key="12">
    <source>
        <dbReference type="Proteomes" id="UP000827549"/>
    </source>
</evidence>
<keyword evidence="6 10" id="KW-0472">Membrane</keyword>
<feature type="transmembrane region" description="Helical" evidence="10">
    <location>
        <begin position="319"/>
        <end position="343"/>
    </location>
</feature>
<keyword evidence="5 10" id="KW-1133">Transmembrane helix</keyword>
<dbReference type="Proteomes" id="UP000827549">
    <property type="component" value="Chromosome 4"/>
</dbReference>
<feature type="transmembrane region" description="Helical" evidence="10">
    <location>
        <begin position="484"/>
        <end position="502"/>
    </location>
</feature>
<evidence type="ECO:0000256" key="1">
    <source>
        <dbReference type="ARBA" id="ARBA00004141"/>
    </source>
</evidence>
<proteinExistence type="inferred from homology"/>
<dbReference type="NCBIfam" id="TIGR00879">
    <property type="entry name" value="SP"/>
    <property type="match status" value="1"/>
</dbReference>
<dbReference type="InterPro" id="IPR005828">
    <property type="entry name" value="MFS_sugar_transport-like"/>
</dbReference>
<evidence type="ECO:0000256" key="3">
    <source>
        <dbReference type="ARBA" id="ARBA00022448"/>
    </source>
</evidence>
<dbReference type="PANTHER" id="PTHR48022">
    <property type="entry name" value="PLASTIDIC GLUCOSE TRANSPORTER 4"/>
    <property type="match status" value="1"/>
</dbReference>
<feature type="transmembrane region" description="Helical" evidence="10">
    <location>
        <begin position="455"/>
        <end position="472"/>
    </location>
</feature>
<evidence type="ECO:0000256" key="9">
    <source>
        <dbReference type="SAM" id="MobiDB-lite"/>
    </source>
</evidence>
<accession>A0AAF1BNC2</accession>
<protein>
    <submittedName>
        <fullName evidence="11">Alpha-glucosides permease MPH3</fullName>
    </submittedName>
</protein>
<dbReference type="GeneID" id="87809679"/>
<feature type="transmembrane region" description="Helical" evidence="10">
    <location>
        <begin position="381"/>
        <end position="400"/>
    </location>
</feature>
<feature type="transmembrane region" description="Helical" evidence="10">
    <location>
        <begin position="140"/>
        <end position="158"/>
    </location>
</feature>
<dbReference type="EMBL" id="CP086717">
    <property type="protein sequence ID" value="WOO82979.1"/>
    <property type="molecule type" value="Genomic_DNA"/>
</dbReference>
<dbReference type="Gene3D" id="1.20.1250.20">
    <property type="entry name" value="MFS general substrate transporter like domains"/>
    <property type="match status" value="1"/>
</dbReference>
<keyword evidence="12" id="KW-1185">Reference proteome</keyword>
<reference evidence="11" key="1">
    <citation type="submission" date="2023-10" db="EMBL/GenBank/DDBJ databases">
        <authorList>
            <person name="Noh H."/>
        </authorList>
    </citation>
    <scope>NUCLEOTIDE SEQUENCE</scope>
    <source>
        <strain evidence="11">DUCC4014</strain>
    </source>
</reference>
<comment type="similarity">
    <text evidence="2 8">Belongs to the major facilitator superfamily. Sugar transporter (TC 2.A.1.1) family.</text>
</comment>
<keyword evidence="4 10" id="KW-0812">Transmembrane</keyword>